<protein>
    <submittedName>
        <fullName evidence="3">Uncharacterized protein</fullName>
    </submittedName>
</protein>
<dbReference type="Proteomes" id="UP001388673">
    <property type="component" value="Unassembled WGS sequence"/>
</dbReference>
<feature type="compositionally biased region" description="Basic and acidic residues" evidence="1">
    <location>
        <begin position="218"/>
        <end position="261"/>
    </location>
</feature>
<keyword evidence="2" id="KW-1133">Transmembrane helix</keyword>
<dbReference type="GeneID" id="92184129"/>
<keyword evidence="2" id="KW-0812">Transmembrane</keyword>
<proteinExistence type="predicted"/>
<reference evidence="3 4" key="1">
    <citation type="journal article" date="2024" name="bioRxiv">
        <title>Comparative genomics of Cryptococcus and Kwoniella reveals pathogenesis evolution and contrasting karyotype dynamics via intercentromeric recombination or chromosome fusion.</title>
        <authorList>
            <person name="Coelho M.A."/>
            <person name="David-Palma M."/>
            <person name="Shea T."/>
            <person name="Bowers K."/>
            <person name="McGinley-Smith S."/>
            <person name="Mohammad A.W."/>
            <person name="Gnirke A."/>
            <person name="Yurkov A.M."/>
            <person name="Nowrousian M."/>
            <person name="Sun S."/>
            <person name="Cuomo C.A."/>
            <person name="Heitman J."/>
        </authorList>
    </citation>
    <scope>NUCLEOTIDE SEQUENCE [LARGE SCALE GENOMIC DNA]</scope>
    <source>
        <strain evidence="3 4">CBS 13917</strain>
    </source>
</reference>
<comment type="caution">
    <text evidence="3">The sequence shown here is derived from an EMBL/GenBank/DDBJ whole genome shotgun (WGS) entry which is preliminary data.</text>
</comment>
<dbReference type="AlphaFoldDB" id="A0AAW0YWP0"/>
<name>A0AAW0YWP0_9TREE</name>
<evidence type="ECO:0000313" key="4">
    <source>
        <dbReference type="Proteomes" id="UP001388673"/>
    </source>
</evidence>
<gene>
    <name evidence="3" type="ORF">IAR55_006871</name>
</gene>
<dbReference type="RefSeq" id="XP_066799641.1">
    <property type="nucleotide sequence ID" value="XM_066949949.1"/>
</dbReference>
<feature type="region of interest" description="Disordered" evidence="1">
    <location>
        <begin position="202"/>
        <end position="261"/>
    </location>
</feature>
<sequence>MSEKERQSSSSFRPWSPFRKPSSKNGPGPIYTMLEHGGLAGVGVGNGLKVKGVSTGTYSGKKRWILLVGLFFSLSAWLFAGGRETFKPTCNPYSQNGFLNYAPDDPHANRWTPFTNHPTCGKTPLLLASLLRTSWSEHGAKGLPDLPGDWWKAEMAPDGEEWENVDWARNRTVLVVGDSIQRFNMRYFCEMAGEPVHEIDWDHPWSPPKPATPPPKPDWLRVPEDGKFKTYGSRDVDDEPVSSKRDSQPRSRSQSESEYYEHVPEPFAKFDTLSNGTTVLRQKEKRAAPHVGDPMGYMGHYCHLPGVDLMLIQIFNFGLDEKNFWTLRPDFVPPYTFEDRISMLAKPYVENAERSSTAPDLTLIASALWDTTRFMREDTQAGSDITQALSAGRLAWYRTRVRQAIVHTRKTFPRTHLKWMTHHYPLRTLSPWFFEKGDQKQKPQRPQQKLNRLSPLHHAAMSAIEDLDDASAEQRKALKDVGVSKWGELIIGTEDQQRDDLHPSLLPGGYLWADMLLYDLREAVTSRNWWQL</sequence>
<feature type="transmembrane region" description="Helical" evidence="2">
    <location>
        <begin position="64"/>
        <end position="82"/>
    </location>
</feature>
<keyword evidence="2" id="KW-0472">Membrane</keyword>
<evidence type="ECO:0000256" key="1">
    <source>
        <dbReference type="SAM" id="MobiDB-lite"/>
    </source>
</evidence>
<evidence type="ECO:0000313" key="3">
    <source>
        <dbReference type="EMBL" id="KAK8844077.1"/>
    </source>
</evidence>
<feature type="compositionally biased region" description="Low complexity" evidence="1">
    <location>
        <begin position="8"/>
        <end position="24"/>
    </location>
</feature>
<feature type="region of interest" description="Disordered" evidence="1">
    <location>
        <begin position="1"/>
        <end position="30"/>
    </location>
</feature>
<accession>A0AAW0YWP0</accession>
<dbReference type="KEGG" id="kne:92184129"/>
<keyword evidence="4" id="KW-1185">Reference proteome</keyword>
<organism evidence="3 4">
    <name type="scientific">Kwoniella newhampshirensis</name>
    <dbReference type="NCBI Taxonomy" id="1651941"/>
    <lineage>
        <taxon>Eukaryota</taxon>
        <taxon>Fungi</taxon>
        <taxon>Dikarya</taxon>
        <taxon>Basidiomycota</taxon>
        <taxon>Agaricomycotina</taxon>
        <taxon>Tremellomycetes</taxon>
        <taxon>Tremellales</taxon>
        <taxon>Cryptococcaceae</taxon>
        <taxon>Kwoniella</taxon>
    </lineage>
</organism>
<evidence type="ECO:0000256" key="2">
    <source>
        <dbReference type="SAM" id="Phobius"/>
    </source>
</evidence>
<dbReference type="EMBL" id="JBCAWK010000014">
    <property type="protein sequence ID" value="KAK8844077.1"/>
    <property type="molecule type" value="Genomic_DNA"/>
</dbReference>
<feature type="compositionally biased region" description="Pro residues" evidence="1">
    <location>
        <begin position="205"/>
        <end position="217"/>
    </location>
</feature>